<dbReference type="Gene3D" id="2.40.160.20">
    <property type="match status" value="1"/>
</dbReference>
<dbReference type="InterPro" id="IPR011250">
    <property type="entry name" value="OMP/PagP_B-barrel"/>
</dbReference>
<dbReference type="GO" id="GO:0019867">
    <property type="term" value="C:outer membrane"/>
    <property type="evidence" value="ECO:0007669"/>
    <property type="project" value="InterPro"/>
</dbReference>
<proteinExistence type="inferred from homology"/>
<comment type="caution">
    <text evidence="3">The sequence shown here is derived from an EMBL/GenBank/DDBJ whole genome shotgun (WGS) entry which is preliminary data.</text>
</comment>
<dbReference type="EMBL" id="DULP01000166">
    <property type="protein sequence ID" value="HHW34640.1"/>
    <property type="molecule type" value="Genomic_DNA"/>
</dbReference>
<accession>A0A832PP36</accession>
<comment type="similarity">
    <text evidence="1">Belongs to the OmpW/AlkL family.</text>
</comment>
<dbReference type="PANTHER" id="PTHR36920:SF1">
    <property type="entry name" value="OUTER MEMBRANE PROTEIN W"/>
    <property type="match status" value="1"/>
</dbReference>
<dbReference type="PANTHER" id="PTHR36920">
    <property type="match status" value="1"/>
</dbReference>
<evidence type="ECO:0000256" key="2">
    <source>
        <dbReference type="SAM" id="SignalP"/>
    </source>
</evidence>
<dbReference type="RefSeq" id="WP_303730652.1">
    <property type="nucleotide sequence ID" value="NZ_DULP01000166.1"/>
</dbReference>
<feature type="chain" id="PRO_5032797484" evidence="2">
    <location>
        <begin position="22"/>
        <end position="207"/>
    </location>
</feature>
<dbReference type="AlphaFoldDB" id="A0A832PP36"/>
<evidence type="ECO:0000313" key="3">
    <source>
        <dbReference type="EMBL" id="HHW34640.1"/>
    </source>
</evidence>
<keyword evidence="2" id="KW-0732">Signal</keyword>
<protein>
    <submittedName>
        <fullName evidence="3">Outer membrane beta-barrel protein</fullName>
    </submittedName>
</protein>
<reference evidence="3 4" key="1">
    <citation type="journal article" date="2020" name="Biotechnol. Biofuels">
        <title>New insights from the biogas microbiome by comprehensive genome-resolved metagenomics of nearly 1600 species originating from multiple anaerobic digesters.</title>
        <authorList>
            <person name="Campanaro S."/>
            <person name="Treu L."/>
            <person name="Rodriguez-R L.M."/>
            <person name="Kovalovszki A."/>
            <person name="Ziels R.M."/>
            <person name="Maus I."/>
            <person name="Zhu X."/>
            <person name="Kougias P.G."/>
            <person name="Basile A."/>
            <person name="Luo G."/>
            <person name="Schluter A."/>
            <person name="Konstantinidis K.T."/>
            <person name="Angelidaki I."/>
        </authorList>
    </citation>
    <scope>NUCLEOTIDE SEQUENCE [LARGE SCALE GENOMIC DNA]</scope>
    <source>
        <strain evidence="3">AS04akNAM_125</strain>
    </source>
</reference>
<dbReference type="SUPFAM" id="SSF56925">
    <property type="entry name" value="OMPA-like"/>
    <property type="match status" value="1"/>
</dbReference>
<evidence type="ECO:0000313" key="4">
    <source>
        <dbReference type="Proteomes" id="UP000580830"/>
    </source>
</evidence>
<gene>
    <name evidence="3" type="ORF">GXX24_10950</name>
</gene>
<dbReference type="InterPro" id="IPR005618">
    <property type="entry name" value="OMPW"/>
</dbReference>
<feature type="signal peptide" evidence="2">
    <location>
        <begin position="1"/>
        <end position="21"/>
    </location>
</feature>
<dbReference type="Proteomes" id="UP000580830">
    <property type="component" value="Unassembled WGS sequence"/>
</dbReference>
<sequence>MKTIVPFAALALSALALPVSAQSAGDWTIGLGLASVMPKDGNGTVDAGTGPLGVDVGNDLRPSITVEYFIRDNIGVELLAATPFKHDVSVGALGKVGTVKHLPPVVSLNYHWDTGSAFQPYAGIGVNFTGFWDEKTTGALADSELSLKNSWGLAAQVGADWWLNDRAALRGTVRWIDIDSDVYLDGTKIGTAEVDPLVVQAAYVMRF</sequence>
<organism evidence="3 4">
    <name type="scientific">Paracoccus solventivorans</name>
    <dbReference type="NCBI Taxonomy" id="53463"/>
    <lineage>
        <taxon>Bacteria</taxon>
        <taxon>Pseudomonadati</taxon>
        <taxon>Pseudomonadota</taxon>
        <taxon>Alphaproteobacteria</taxon>
        <taxon>Rhodobacterales</taxon>
        <taxon>Paracoccaceae</taxon>
        <taxon>Paracoccus</taxon>
    </lineage>
</organism>
<dbReference type="Pfam" id="PF03922">
    <property type="entry name" value="OmpW"/>
    <property type="match status" value="1"/>
</dbReference>
<dbReference type="GO" id="GO:0055085">
    <property type="term" value="P:transmembrane transport"/>
    <property type="evidence" value="ECO:0007669"/>
    <property type="project" value="TreeGrafter"/>
</dbReference>
<evidence type="ECO:0000256" key="1">
    <source>
        <dbReference type="ARBA" id="ARBA00009330"/>
    </source>
</evidence>
<name>A0A832PP36_9RHOB</name>